<organism evidence="1 2">
    <name type="scientific">Kribbella speibonae</name>
    <dbReference type="NCBI Taxonomy" id="1572660"/>
    <lineage>
        <taxon>Bacteria</taxon>
        <taxon>Bacillati</taxon>
        <taxon>Actinomycetota</taxon>
        <taxon>Actinomycetes</taxon>
        <taxon>Propionibacteriales</taxon>
        <taxon>Kribbellaceae</taxon>
        <taxon>Kribbella</taxon>
    </lineage>
</organism>
<evidence type="ECO:0000313" key="1">
    <source>
        <dbReference type="EMBL" id="TCC41987.1"/>
    </source>
</evidence>
<protein>
    <recommendedName>
        <fullName evidence="3">Adenylyl-sulfate kinase</fullName>
    </recommendedName>
</protein>
<dbReference type="Pfam" id="PF13238">
    <property type="entry name" value="AAA_18"/>
    <property type="match status" value="1"/>
</dbReference>
<name>A0A4R0J814_9ACTN</name>
<comment type="caution">
    <text evidence="1">The sequence shown here is derived from an EMBL/GenBank/DDBJ whole genome shotgun (WGS) entry which is preliminary data.</text>
</comment>
<dbReference type="Gene3D" id="3.40.50.300">
    <property type="entry name" value="P-loop containing nucleotide triphosphate hydrolases"/>
    <property type="match status" value="1"/>
</dbReference>
<reference evidence="1 2" key="1">
    <citation type="submission" date="2019-02" db="EMBL/GenBank/DDBJ databases">
        <title>Kribbella capetownensis sp. nov. and Kribbella speibonae sp. nov., isolated from soil.</title>
        <authorList>
            <person name="Curtis S.M."/>
            <person name="Norton I."/>
            <person name="Everest G.J."/>
            <person name="Meyers P.R."/>
        </authorList>
    </citation>
    <scope>NUCLEOTIDE SEQUENCE [LARGE SCALE GENOMIC DNA]</scope>
    <source>
        <strain evidence="1 2">YM55</strain>
    </source>
</reference>
<sequence>MGVPLRKLALYGLAGSGKSTVAASLKAELEERGHTVQVIKLAEPLYRIQSHIYATAGKQIGAWEHDNDVLRTVATWLRRINPDYLADDFLARVTQASTGVVINDDLRDATTDYPRLAADGFAFVHITCTDEMRAQRLHARGDHTIVPDSNATWGYDKICADYSVDTTTLAPRDLHDQVDTLLTKWLAKPLD</sequence>
<dbReference type="SUPFAM" id="SSF52540">
    <property type="entry name" value="P-loop containing nucleoside triphosphate hydrolases"/>
    <property type="match status" value="1"/>
</dbReference>
<dbReference type="AlphaFoldDB" id="A0A4R0J814"/>
<dbReference type="Proteomes" id="UP000294225">
    <property type="component" value="Unassembled WGS sequence"/>
</dbReference>
<evidence type="ECO:0008006" key="3">
    <source>
        <dbReference type="Google" id="ProtNLM"/>
    </source>
</evidence>
<accession>A0A4R0J814</accession>
<proteinExistence type="predicted"/>
<gene>
    <name evidence="1" type="ORF">E0H92_10235</name>
</gene>
<dbReference type="InterPro" id="IPR027417">
    <property type="entry name" value="P-loop_NTPase"/>
</dbReference>
<evidence type="ECO:0000313" key="2">
    <source>
        <dbReference type="Proteomes" id="UP000294225"/>
    </source>
</evidence>
<dbReference type="EMBL" id="SJKC01000001">
    <property type="protein sequence ID" value="TCC41987.1"/>
    <property type="molecule type" value="Genomic_DNA"/>
</dbReference>